<dbReference type="Pfam" id="PF02797">
    <property type="entry name" value="Chal_sti_synt_C"/>
    <property type="match status" value="1"/>
</dbReference>
<feature type="region of interest" description="Disordered" evidence="9">
    <location>
        <begin position="31"/>
        <end position="116"/>
    </location>
</feature>
<evidence type="ECO:0000256" key="4">
    <source>
        <dbReference type="ARBA" id="ARBA00012975"/>
    </source>
</evidence>
<feature type="compositionally biased region" description="Low complexity" evidence="9">
    <location>
        <begin position="86"/>
        <end position="116"/>
    </location>
</feature>
<feature type="domain" description="Chalcone/stilbene synthase C-terminal" evidence="11">
    <location>
        <begin position="212"/>
        <end position="307"/>
    </location>
</feature>
<evidence type="ECO:0000256" key="5">
    <source>
        <dbReference type="ARBA" id="ARBA00022679"/>
    </source>
</evidence>
<dbReference type="EMBL" id="CP144748">
    <property type="protein sequence ID" value="WVZ72046.1"/>
    <property type="molecule type" value="Genomic_DNA"/>
</dbReference>
<evidence type="ECO:0000313" key="12">
    <source>
        <dbReference type="EMBL" id="WVZ72046.1"/>
    </source>
</evidence>
<dbReference type="Pfam" id="PF00195">
    <property type="entry name" value="Chal_sti_synt_N"/>
    <property type="match status" value="1"/>
</dbReference>
<dbReference type="Proteomes" id="UP001341281">
    <property type="component" value="Chromosome 04"/>
</dbReference>
<dbReference type="SUPFAM" id="SSF53901">
    <property type="entry name" value="Thiolase-like"/>
    <property type="match status" value="2"/>
</dbReference>
<dbReference type="GO" id="GO:0016210">
    <property type="term" value="F:naringenin-chalcone synthase activity"/>
    <property type="evidence" value="ECO:0007669"/>
    <property type="project" value="UniProtKB-EC"/>
</dbReference>
<evidence type="ECO:0000313" key="13">
    <source>
        <dbReference type="Proteomes" id="UP001341281"/>
    </source>
</evidence>
<dbReference type="InterPro" id="IPR016039">
    <property type="entry name" value="Thiolase-like"/>
</dbReference>
<evidence type="ECO:0000256" key="3">
    <source>
        <dbReference type="ARBA" id="ARBA00005531"/>
    </source>
</evidence>
<keyword evidence="7 8" id="KW-0012">Acyltransferase</keyword>
<accession>A0AAQ3TFB8</accession>
<dbReference type="AlphaFoldDB" id="A0AAQ3TFB8"/>
<proteinExistence type="inferred from homology"/>
<protein>
    <recommendedName>
        <fullName evidence="4">chalcone synthase</fullName>
        <ecNumber evidence="4">2.3.1.74</ecNumber>
    </recommendedName>
</protein>
<evidence type="ECO:0000256" key="9">
    <source>
        <dbReference type="SAM" id="MobiDB-lite"/>
    </source>
</evidence>
<feature type="compositionally biased region" description="Low complexity" evidence="9">
    <location>
        <begin position="51"/>
        <end position="78"/>
    </location>
</feature>
<evidence type="ECO:0000256" key="2">
    <source>
        <dbReference type="ARBA" id="ARBA00004966"/>
    </source>
</evidence>
<dbReference type="Gene3D" id="3.40.47.10">
    <property type="match status" value="2"/>
</dbReference>
<reference evidence="12 13" key="1">
    <citation type="submission" date="2024-02" db="EMBL/GenBank/DDBJ databases">
        <title>High-quality chromosome-scale genome assembly of Pensacola bahiagrass (Paspalum notatum Flugge var. saurae).</title>
        <authorList>
            <person name="Vega J.M."/>
            <person name="Podio M."/>
            <person name="Orjuela J."/>
            <person name="Siena L.A."/>
            <person name="Pessino S.C."/>
            <person name="Combes M.C."/>
            <person name="Mariac C."/>
            <person name="Albertini E."/>
            <person name="Pupilli F."/>
            <person name="Ortiz J.P.A."/>
            <person name="Leblanc O."/>
        </authorList>
    </citation>
    <scope>NUCLEOTIDE SEQUENCE [LARGE SCALE GENOMIC DNA]</scope>
    <source>
        <strain evidence="12">R1</strain>
        <tissue evidence="12">Leaf</tissue>
    </source>
</reference>
<keyword evidence="6" id="KW-0284">Flavonoid biosynthesis</keyword>
<dbReference type="EC" id="2.3.1.74" evidence="4"/>
<dbReference type="InterPro" id="IPR012328">
    <property type="entry name" value="Chalcone/stilbene_synt_C"/>
</dbReference>
<evidence type="ECO:0000256" key="1">
    <source>
        <dbReference type="ARBA" id="ARBA00002969"/>
    </source>
</evidence>
<evidence type="ECO:0000256" key="8">
    <source>
        <dbReference type="RuleBase" id="RU003633"/>
    </source>
</evidence>
<dbReference type="GO" id="GO:0009813">
    <property type="term" value="P:flavonoid biosynthetic process"/>
    <property type="evidence" value="ECO:0007669"/>
    <property type="project" value="UniProtKB-KW"/>
</dbReference>
<dbReference type="PANTHER" id="PTHR11877">
    <property type="entry name" value="HYDROXYMETHYLGLUTARYL-COA SYNTHASE"/>
    <property type="match status" value="1"/>
</dbReference>
<comment type="function">
    <text evidence="1">The primary product of this enzyme is 4,2',4',6'-tetrahydroxychalcone (also termed naringenin-chalcone or chalcone) which can under specific conditions spontaneously isomerize into naringenin.</text>
</comment>
<evidence type="ECO:0000256" key="7">
    <source>
        <dbReference type="ARBA" id="ARBA00023315"/>
    </source>
</evidence>
<dbReference type="InterPro" id="IPR011141">
    <property type="entry name" value="Polyketide_synthase_type-III"/>
</dbReference>
<comment type="pathway">
    <text evidence="2">Secondary metabolite biosynthesis; flavonoid biosynthesis.</text>
</comment>
<evidence type="ECO:0000256" key="6">
    <source>
        <dbReference type="ARBA" id="ARBA00023241"/>
    </source>
</evidence>
<keyword evidence="13" id="KW-1185">Reference proteome</keyword>
<evidence type="ECO:0000259" key="11">
    <source>
        <dbReference type="Pfam" id="PF02797"/>
    </source>
</evidence>
<gene>
    <name evidence="12" type="ORF">U9M48_020564</name>
</gene>
<sequence>MGSAAGTTIAGIRGALRADGPATVSPRAITTVSSKTRSRNYARIQAPRNVTSTTTTRRSWTPRRPWTSGWTSSGPRCRSSPRRPPGTRSPSGAGRPPTSRTSSLPPTRARTPSSPASIDFRLARLLGLRASVRRTTLHLAGCSAGAAAPRLAKDFAENSRGARGAHAAALREARAAGAVPDARQPGAVRRRRRRRRRGHRPRGERAEHPLFEIVSAAQTIVPDTEDAILLRITERGLTLSGNSRRSSGTASRAVGIDPPKWNDLFWVDVRAVLQLKPEKLAASRRVLSEYGNMWAATVIIFVLDEMGRGNSGVCSWHSDLDSPLRQWCCAWQAVTLSTVMSFYVVNGD</sequence>
<name>A0AAQ3TFB8_PASNO</name>
<evidence type="ECO:0000259" key="10">
    <source>
        <dbReference type="Pfam" id="PF00195"/>
    </source>
</evidence>
<comment type="similarity">
    <text evidence="3 8">Belongs to the thiolase-like superfamily. Chalcone/stilbene synthases family.</text>
</comment>
<dbReference type="PANTHER" id="PTHR11877:SF14">
    <property type="entry name" value="CHALCONE SYNTHASE"/>
    <property type="match status" value="1"/>
</dbReference>
<feature type="domain" description="Chalcone/stilbene synthase N-terminal" evidence="10">
    <location>
        <begin position="119"/>
        <end position="163"/>
    </location>
</feature>
<keyword evidence="5 8" id="KW-0808">Transferase</keyword>
<feature type="compositionally biased region" description="Basic residues" evidence="9">
    <location>
        <begin position="188"/>
        <end position="200"/>
    </location>
</feature>
<dbReference type="InterPro" id="IPR001099">
    <property type="entry name" value="Chalcone/stilbene_synt_N"/>
</dbReference>
<dbReference type="GO" id="GO:0030639">
    <property type="term" value="P:polyketide biosynthetic process"/>
    <property type="evidence" value="ECO:0007669"/>
    <property type="project" value="TreeGrafter"/>
</dbReference>
<feature type="region of interest" description="Disordered" evidence="9">
    <location>
        <begin position="166"/>
        <end position="207"/>
    </location>
</feature>
<organism evidence="12 13">
    <name type="scientific">Paspalum notatum var. saurae</name>
    <dbReference type="NCBI Taxonomy" id="547442"/>
    <lineage>
        <taxon>Eukaryota</taxon>
        <taxon>Viridiplantae</taxon>
        <taxon>Streptophyta</taxon>
        <taxon>Embryophyta</taxon>
        <taxon>Tracheophyta</taxon>
        <taxon>Spermatophyta</taxon>
        <taxon>Magnoliopsida</taxon>
        <taxon>Liliopsida</taxon>
        <taxon>Poales</taxon>
        <taxon>Poaceae</taxon>
        <taxon>PACMAD clade</taxon>
        <taxon>Panicoideae</taxon>
        <taxon>Andropogonodae</taxon>
        <taxon>Paspaleae</taxon>
        <taxon>Paspalinae</taxon>
        <taxon>Paspalum</taxon>
    </lineage>
</organism>